<reference evidence="2 3" key="1">
    <citation type="submission" date="2019-03" db="EMBL/GenBank/DDBJ databases">
        <title>Deep-cultivation of Planctomycetes and their phenomic and genomic characterization uncovers novel biology.</title>
        <authorList>
            <person name="Wiegand S."/>
            <person name="Jogler M."/>
            <person name="Boedeker C."/>
            <person name="Pinto D."/>
            <person name="Vollmers J."/>
            <person name="Rivas-Marin E."/>
            <person name="Kohn T."/>
            <person name="Peeters S.H."/>
            <person name="Heuer A."/>
            <person name="Rast P."/>
            <person name="Oberbeckmann S."/>
            <person name="Bunk B."/>
            <person name="Jeske O."/>
            <person name="Meyerdierks A."/>
            <person name="Storesund J.E."/>
            <person name="Kallscheuer N."/>
            <person name="Luecker S."/>
            <person name="Lage O.M."/>
            <person name="Pohl T."/>
            <person name="Merkel B.J."/>
            <person name="Hornburger P."/>
            <person name="Mueller R.-W."/>
            <person name="Bruemmer F."/>
            <person name="Labrenz M."/>
            <person name="Spormann A.M."/>
            <person name="Op den Camp H."/>
            <person name="Overmann J."/>
            <person name="Amann R."/>
            <person name="Jetten M.S.M."/>
            <person name="Mascher T."/>
            <person name="Medema M.H."/>
            <person name="Devos D.P."/>
            <person name="Kaster A.-K."/>
            <person name="Ovreas L."/>
            <person name="Rohde M."/>
            <person name="Galperin M.Y."/>
            <person name="Jogler C."/>
        </authorList>
    </citation>
    <scope>NUCLEOTIDE SEQUENCE [LARGE SCALE GENOMIC DNA]</scope>
    <source>
        <strain evidence="2 3">Enr13</strain>
    </source>
</reference>
<organism evidence="2 3">
    <name type="scientific">Stieleria neptunia</name>
    <dbReference type="NCBI Taxonomy" id="2527979"/>
    <lineage>
        <taxon>Bacteria</taxon>
        <taxon>Pseudomonadati</taxon>
        <taxon>Planctomycetota</taxon>
        <taxon>Planctomycetia</taxon>
        <taxon>Pirellulales</taxon>
        <taxon>Pirellulaceae</taxon>
        <taxon>Stieleria</taxon>
    </lineage>
</organism>
<gene>
    <name evidence="2" type="ORF">Enr13x_17360</name>
</gene>
<dbReference type="RefSeq" id="WP_145385563.1">
    <property type="nucleotide sequence ID" value="NZ_CP037423.1"/>
</dbReference>
<dbReference type="EMBL" id="CP037423">
    <property type="protein sequence ID" value="QDV41893.1"/>
    <property type="molecule type" value="Genomic_DNA"/>
</dbReference>
<evidence type="ECO:0000313" key="3">
    <source>
        <dbReference type="Proteomes" id="UP000319004"/>
    </source>
</evidence>
<proteinExistence type="predicted"/>
<dbReference type="InterPro" id="IPR011453">
    <property type="entry name" value="DUF1559"/>
</dbReference>
<dbReference type="AlphaFoldDB" id="A0A518HM12"/>
<evidence type="ECO:0000259" key="1">
    <source>
        <dbReference type="Pfam" id="PF07596"/>
    </source>
</evidence>
<dbReference type="OrthoDB" id="285651at2"/>
<accession>A0A518HM12</accession>
<dbReference type="Proteomes" id="UP000319004">
    <property type="component" value="Chromosome"/>
</dbReference>
<dbReference type="PANTHER" id="PTHR30093:SF2">
    <property type="entry name" value="TYPE II SECRETION SYSTEM PROTEIN H"/>
    <property type="match status" value="1"/>
</dbReference>
<protein>
    <recommendedName>
        <fullName evidence="1">DUF1559 domain-containing protein</fullName>
    </recommendedName>
</protein>
<name>A0A518HM12_9BACT</name>
<dbReference type="KEGG" id="snep:Enr13x_17360"/>
<dbReference type="Pfam" id="PF07596">
    <property type="entry name" value="SBP_bac_10"/>
    <property type="match status" value="1"/>
</dbReference>
<sequence>MTPSERASFARRVIALLMVFSVGLSSVADGQDRREGPPHAVLINDLAASHPVSAYIDASTLLVAEIDWEKMDVDALFASVQKLTGDRPSDTAMVKDLIGKLKAGKAGRIYVLAGLQTLTDRAPLIVVATPDAPTLPTLFASLKDLFGDNVRIAPSGSALLFGTPDQLQRVESLNPVSRNDLLSPLRDANRLDHTAVLSLPNASRDLLAKLWPVDQPSRFPVKVSPSQAAADIHRLVITVQTPPHPLVRLHFDSVDAEAADRVRNTLAAIKQQFDPMLANVTVNREQQRVTVEVDGKTIEFFETIASEMRRSAARAKRVATMKQLGIAFDNYHDREKHFPPRCFVDPDGKPLHSWLVAVLPDMNNLALYRSIRLDLTWDADENERLRTTVPAGFGSQHLPVGHTIIRAPVFPGSLWHGDGPPKRRDDITDGAANTILLIEAPDDASIHWVDPTPWVISEDDPVEDVFGDRDDARVLLADGSVLLIKRAEIDQQKLKAMLTIAAGD</sequence>
<keyword evidence="3" id="KW-1185">Reference proteome</keyword>
<feature type="domain" description="DUF1559" evidence="1">
    <location>
        <begin position="318"/>
        <end position="389"/>
    </location>
</feature>
<dbReference type="PANTHER" id="PTHR30093">
    <property type="entry name" value="GENERAL SECRETION PATHWAY PROTEIN G"/>
    <property type="match status" value="1"/>
</dbReference>
<evidence type="ECO:0000313" key="2">
    <source>
        <dbReference type="EMBL" id="QDV41893.1"/>
    </source>
</evidence>